<reference evidence="1 2" key="1">
    <citation type="journal article" date="2020" name="Harmful Algae">
        <title>Molecular and morphological characterization of a novel dihydroanatoxin-a producing Microcoleus species (cyanobacteria) from the Russian River, California, USA.</title>
        <authorList>
            <person name="Conklin K.Y."/>
            <person name="Stancheva R."/>
            <person name="Otten T.G."/>
            <person name="Fadness R."/>
            <person name="Boyer G.L."/>
            <person name="Read B."/>
            <person name="Zhang X."/>
            <person name="Sheath R.G."/>
        </authorList>
    </citation>
    <scope>NUCLEOTIDE SEQUENCE [LARGE SCALE GENOMIC DNA]</scope>
    <source>
        <strain evidence="1 2">PTRS2</strain>
    </source>
</reference>
<protein>
    <recommendedName>
        <fullName evidence="3">Nitrogenase</fullName>
    </recommendedName>
</protein>
<evidence type="ECO:0000313" key="2">
    <source>
        <dbReference type="Proteomes" id="UP001384579"/>
    </source>
</evidence>
<gene>
    <name evidence="1" type="ORF">WMG39_26715</name>
</gene>
<proteinExistence type="predicted"/>
<dbReference type="Proteomes" id="UP001384579">
    <property type="component" value="Unassembled WGS sequence"/>
</dbReference>
<dbReference type="RefSeq" id="WP_340542078.1">
    <property type="nucleotide sequence ID" value="NZ_JBBLXS010000606.1"/>
</dbReference>
<evidence type="ECO:0000313" key="1">
    <source>
        <dbReference type="EMBL" id="MEK0188408.1"/>
    </source>
</evidence>
<evidence type="ECO:0008006" key="3">
    <source>
        <dbReference type="Google" id="ProtNLM"/>
    </source>
</evidence>
<name>A0ABU8YW35_9CYAN</name>
<sequence>MATQNQFPLSWDEKRVRQTIEHYDRQSEDEAVAEDEAAFDNKDQAFVQIPFELLPLVRELIAKHYARV</sequence>
<organism evidence="1 2">
    <name type="scientific">Microcoleus anatoxicus PTRS2</name>
    <dbReference type="NCBI Taxonomy" id="2705321"/>
    <lineage>
        <taxon>Bacteria</taxon>
        <taxon>Bacillati</taxon>
        <taxon>Cyanobacteriota</taxon>
        <taxon>Cyanophyceae</taxon>
        <taxon>Oscillatoriophycideae</taxon>
        <taxon>Oscillatoriales</taxon>
        <taxon>Microcoleaceae</taxon>
        <taxon>Microcoleus</taxon>
        <taxon>Microcoleus anatoxicus</taxon>
    </lineage>
</organism>
<comment type="caution">
    <text evidence="1">The sequence shown here is derived from an EMBL/GenBank/DDBJ whole genome shotgun (WGS) entry which is preliminary data.</text>
</comment>
<keyword evidence="2" id="KW-1185">Reference proteome</keyword>
<dbReference type="EMBL" id="JBBLXS010000606">
    <property type="protein sequence ID" value="MEK0188408.1"/>
    <property type="molecule type" value="Genomic_DNA"/>
</dbReference>
<accession>A0ABU8YW35</accession>